<dbReference type="Pfam" id="PF14028">
    <property type="entry name" value="Lant_dehydr_C"/>
    <property type="match status" value="1"/>
</dbReference>
<feature type="compositionally biased region" description="Basic and acidic residues" evidence="1">
    <location>
        <begin position="9"/>
        <end position="42"/>
    </location>
</feature>
<protein>
    <recommendedName>
        <fullName evidence="2">Thiopeptide-type bacteriocin biosynthesis domain-containing protein</fullName>
    </recommendedName>
</protein>
<evidence type="ECO:0000313" key="4">
    <source>
        <dbReference type="Proteomes" id="UP000696294"/>
    </source>
</evidence>
<reference evidence="3 4" key="1">
    <citation type="submission" date="2020-03" db="EMBL/GenBank/DDBJ databases">
        <title>WGS of actinomycetes isolated from Thailand.</title>
        <authorList>
            <person name="Thawai C."/>
        </authorList>
    </citation>
    <scope>NUCLEOTIDE SEQUENCE [LARGE SCALE GENOMIC DNA]</scope>
    <source>
        <strain evidence="3 4">FMUSA5-5</strain>
    </source>
</reference>
<dbReference type="EMBL" id="JAATEP010000002">
    <property type="protein sequence ID" value="NJP88500.1"/>
    <property type="molecule type" value="Genomic_DNA"/>
</dbReference>
<keyword evidence="4" id="KW-1185">Reference proteome</keyword>
<feature type="domain" description="Thiopeptide-type bacteriocin biosynthesis" evidence="2">
    <location>
        <begin position="79"/>
        <end position="417"/>
    </location>
</feature>
<sequence length="430" mass="46148">MTAAPTHPSDAENHHPDAAASDARPRRPDVAPDGARPRRPDVAPDGVRPRRRDGAPGAVPPVRSGVAPDTAWLDAENRWVSAHLFHFGDLDPLITGVVDPVTRELVADGTIRRAFFLRYWEGGQHVRLRLEVPDPARQQCVRDLVRERAAAHFAGHPSPEVDPAAYRAFAAAMARGERRADYDERLRPPGTVAFIGYRPEYEAYGDAACVAAAERHFAVSSRLALDVLGAGTDMGRRTAIGLAALTMAIAACEPDLPSAAHRLATATRTPGLPPATHPPVMAVRDPVTPTAEAVPSGTAAEAAPSGVTAAMEEDWRRREEALLAQTRRLWDAPESAGGLLAAWASSLRALRDDLDALHAEGRCAPRDSGSPHAPLALAAPPERRTVSLILMRCVHLFHNRLGLRAGAEQHTTFLAGRAVAGLADPRRWSP</sequence>
<feature type="region of interest" description="Disordered" evidence="1">
    <location>
        <begin position="1"/>
        <end position="66"/>
    </location>
</feature>
<accession>A0ABX1AS77</accession>
<name>A0ABX1AS77_9ACTN</name>
<dbReference type="Proteomes" id="UP000696294">
    <property type="component" value="Unassembled WGS sequence"/>
</dbReference>
<organism evidence="3 4">
    <name type="scientific">Nonomuraea composti</name>
    <dbReference type="NCBI Taxonomy" id="2720023"/>
    <lineage>
        <taxon>Bacteria</taxon>
        <taxon>Bacillati</taxon>
        <taxon>Actinomycetota</taxon>
        <taxon>Actinomycetes</taxon>
        <taxon>Streptosporangiales</taxon>
        <taxon>Streptosporangiaceae</taxon>
        <taxon>Nonomuraea</taxon>
    </lineage>
</organism>
<proteinExistence type="predicted"/>
<evidence type="ECO:0000256" key="1">
    <source>
        <dbReference type="SAM" id="MobiDB-lite"/>
    </source>
</evidence>
<comment type="caution">
    <text evidence="3">The sequence shown here is derived from an EMBL/GenBank/DDBJ whole genome shotgun (WGS) entry which is preliminary data.</text>
</comment>
<dbReference type="RefSeq" id="WP_168006646.1">
    <property type="nucleotide sequence ID" value="NZ_JAATEP010000002.1"/>
</dbReference>
<dbReference type="InterPro" id="IPR023809">
    <property type="entry name" value="Thiopep_bacteriocin_synth_dom"/>
</dbReference>
<evidence type="ECO:0000313" key="3">
    <source>
        <dbReference type="EMBL" id="NJP88500.1"/>
    </source>
</evidence>
<gene>
    <name evidence="3" type="ORF">HCN51_03345</name>
</gene>
<evidence type="ECO:0000259" key="2">
    <source>
        <dbReference type="Pfam" id="PF14028"/>
    </source>
</evidence>